<evidence type="ECO:0000313" key="9">
    <source>
        <dbReference type="Proteomes" id="UP000001544"/>
    </source>
</evidence>
<evidence type="ECO:0000256" key="1">
    <source>
        <dbReference type="ARBA" id="ARBA00011900"/>
    </source>
</evidence>
<dbReference type="SUPFAM" id="SSF53335">
    <property type="entry name" value="S-adenosyl-L-methionine-dependent methyltransferases"/>
    <property type="match status" value="1"/>
</dbReference>
<evidence type="ECO:0000256" key="3">
    <source>
        <dbReference type="ARBA" id="ARBA00022679"/>
    </source>
</evidence>
<dbReference type="HOGENOM" id="CLU_015410_2_0_9"/>
<dbReference type="GO" id="GO:0009007">
    <property type="term" value="F:site-specific DNA-methyltransferase (adenine-specific) activity"/>
    <property type="evidence" value="ECO:0007669"/>
    <property type="project" value="UniProtKB-EC"/>
</dbReference>
<dbReference type="Pfam" id="PF02384">
    <property type="entry name" value="N6_Mtase"/>
    <property type="match status" value="1"/>
</dbReference>
<accession>D3G1N5</accession>
<evidence type="ECO:0000256" key="6">
    <source>
        <dbReference type="ARBA" id="ARBA00047942"/>
    </source>
</evidence>
<keyword evidence="2" id="KW-0489">Methyltransferase</keyword>
<evidence type="ECO:0000313" key="8">
    <source>
        <dbReference type="EMBL" id="ADC52261.1"/>
    </source>
</evidence>
<evidence type="ECO:0000256" key="4">
    <source>
        <dbReference type="ARBA" id="ARBA00022691"/>
    </source>
</evidence>
<dbReference type="GO" id="GO:0008170">
    <property type="term" value="F:N-methyltransferase activity"/>
    <property type="evidence" value="ECO:0007669"/>
    <property type="project" value="InterPro"/>
</dbReference>
<dbReference type="InterPro" id="IPR051537">
    <property type="entry name" value="DNA_Adenine_Mtase"/>
</dbReference>
<keyword evidence="3" id="KW-0808">Transferase</keyword>
<evidence type="ECO:0000256" key="2">
    <source>
        <dbReference type="ARBA" id="ARBA00022603"/>
    </source>
</evidence>
<keyword evidence="9" id="KW-1185">Reference proteome</keyword>
<dbReference type="Proteomes" id="UP000001544">
    <property type="component" value="Plasmid pBpOF4-01"/>
</dbReference>
<dbReference type="InterPro" id="IPR029063">
    <property type="entry name" value="SAM-dependent_MTases_sf"/>
</dbReference>
<proteinExistence type="predicted"/>
<keyword evidence="4" id="KW-0949">S-adenosyl-L-methionine</keyword>
<geneLocation type="plasmid" evidence="8 9">
    <name>pBpOF4-01</name>
</geneLocation>
<dbReference type="PANTHER" id="PTHR42933:SF1">
    <property type="entry name" value="SITE-SPECIFIC DNA-METHYLTRANSFERASE (ADENINE-SPECIFIC)"/>
    <property type="match status" value="1"/>
</dbReference>
<keyword evidence="8" id="KW-0614">Plasmid</keyword>
<name>D3G1N5_ALKPO</name>
<dbReference type="PRINTS" id="PR00507">
    <property type="entry name" value="N12N6MTFRASE"/>
</dbReference>
<comment type="catalytic activity">
    <reaction evidence="6">
        <text>a 2'-deoxyadenosine in DNA + S-adenosyl-L-methionine = an N(6)-methyl-2'-deoxyadenosine in DNA + S-adenosyl-L-homocysteine + H(+)</text>
        <dbReference type="Rhea" id="RHEA:15197"/>
        <dbReference type="Rhea" id="RHEA-COMP:12418"/>
        <dbReference type="Rhea" id="RHEA-COMP:12419"/>
        <dbReference type="ChEBI" id="CHEBI:15378"/>
        <dbReference type="ChEBI" id="CHEBI:57856"/>
        <dbReference type="ChEBI" id="CHEBI:59789"/>
        <dbReference type="ChEBI" id="CHEBI:90615"/>
        <dbReference type="ChEBI" id="CHEBI:90616"/>
        <dbReference type="EC" id="2.1.1.72"/>
    </reaction>
</comment>
<dbReference type="KEGG" id="bpf:BpOF4_21329"/>
<dbReference type="InterPro" id="IPR003356">
    <property type="entry name" value="DNA_methylase_A-5"/>
</dbReference>
<dbReference type="PANTHER" id="PTHR42933">
    <property type="entry name" value="SLR6095 PROTEIN"/>
    <property type="match status" value="1"/>
</dbReference>
<dbReference type="GO" id="GO:0003677">
    <property type="term" value="F:DNA binding"/>
    <property type="evidence" value="ECO:0007669"/>
    <property type="project" value="InterPro"/>
</dbReference>
<evidence type="ECO:0000256" key="5">
    <source>
        <dbReference type="ARBA" id="ARBA00022747"/>
    </source>
</evidence>
<evidence type="ECO:0000259" key="7">
    <source>
        <dbReference type="Pfam" id="PF02384"/>
    </source>
</evidence>
<dbReference type="EC" id="2.1.1.72" evidence="1"/>
<feature type="domain" description="DNA methylase adenine-specific" evidence="7">
    <location>
        <begin position="285"/>
        <end position="569"/>
    </location>
</feature>
<sequence length="645" mass="73619">MSMKDIIDAQILLALNKKSFKYQWSRATTNEDVKSVLRKASKKKTGLSGYPDQIYINEEEHLLILVEDKTLVTAHQSEPDKPDNPERYAVDGLKWYISLFIKNPIFEAWKIVGIAVSGDIEDTYNHKISTFIVRENEIELIPQVNSFLNEKDYLRLFINVDEEEMIERIGSSSKKINKMLRSIDSQKRPILLSALMIALFEVSNSNNSFIREFESNSGEEIITKLPNRVREVLRSENIPEEKLNIILNQITFLETQLDLKNNNILRDILKELRDEVIPYFDTSSNYDIMGSFYSEFLRYAGISNVKNGIVLTPAHITQLFTELVPIRPSDVIFDPAAGSGAFLIAGMNALIKKIENSNLADKQSKILNVKQKQLIGFELNSTMYTLSISNMLFRHDGKSQLYNLDSFSEEAKQTLRRLAQDGIKPTIGFVNPPYGGKETKSDPTPKEISFLKLLLDSVSDYVIMIAPLSTYFKDETTRNGILAQHTLKYVINMPADLFQPNAATITAISVFHVGQPQGDQETIMVDLVDDGFVLSKNKGRTDIFNRWPEIKQDLFNKLENIDDYADNITCLKTKLENGDEWLLQAFSTTDYSHLTEASFENAIKEQLIFEARKELNLLDKDIDEVELLSILADYYSEEEAVEDED</sequence>
<dbReference type="REBASE" id="24747">
    <property type="entry name" value="BpsOF4ORF21329P"/>
</dbReference>
<reference evidence="8 9" key="1">
    <citation type="journal article" date="2011" name="Environ. Microbiol.">
        <title>Genome of alkaliphilic Bacillus pseudofirmus OF4 reveals adaptations that support the ability to grow in an external pH range from 7.5 to 11.4.</title>
        <authorList>
            <person name="Janto B."/>
            <person name="Ahmed A."/>
            <person name="Ito M."/>
            <person name="Liu J."/>
            <person name="Hicks D.B."/>
            <person name="Pagni S."/>
            <person name="Fackelmayer O.J."/>
            <person name="Smith T.A."/>
            <person name="Earl J."/>
            <person name="Elbourne L.D."/>
            <person name="Hassan K."/>
            <person name="Paulsen I.T."/>
            <person name="Kolsto A.B."/>
            <person name="Tourasse N.J."/>
            <person name="Ehrlich G.D."/>
            <person name="Boissy R."/>
            <person name="Ivey D.M."/>
            <person name="Li G."/>
            <person name="Xue Y."/>
            <person name="Ma Y."/>
            <person name="Hu F.Z."/>
            <person name="Krulwich T.A."/>
        </authorList>
    </citation>
    <scope>NUCLEOTIDE SEQUENCE [LARGE SCALE GENOMIC DNA]</scope>
    <source>
        <strain evidence="9">ATCC BAA-2126 / JCM 17055 / OF4</strain>
    </source>
</reference>
<protein>
    <recommendedName>
        <fullName evidence="1">site-specific DNA-methyltransferase (adenine-specific)</fullName>
        <ecNumber evidence="1">2.1.1.72</ecNumber>
    </recommendedName>
</protein>
<dbReference type="RefSeq" id="WP_012961170.1">
    <property type="nucleotide sequence ID" value="NC_013792.1"/>
</dbReference>
<dbReference type="AlphaFoldDB" id="D3G1N5"/>
<keyword evidence="5" id="KW-0680">Restriction system</keyword>
<organism evidence="8 9">
    <name type="scientific">Alkalihalophilus pseudofirmus (strain ATCC BAA-2126 / JCM 17055 / OF4)</name>
    <name type="common">Bacillus pseudofirmus</name>
    <dbReference type="NCBI Taxonomy" id="398511"/>
    <lineage>
        <taxon>Bacteria</taxon>
        <taxon>Bacillati</taxon>
        <taxon>Bacillota</taxon>
        <taxon>Bacilli</taxon>
        <taxon>Bacillales</taxon>
        <taxon>Bacillaceae</taxon>
        <taxon>Alkalihalophilus</taxon>
    </lineage>
</organism>
<dbReference type="eggNOG" id="COG0286">
    <property type="taxonomic scope" value="Bacteria"/>
</dbReference>
<dbReference type="GO" id="GO:0009307">
    <property type="term" value="P:DNA restriction-modification system"/>
    <property type="evidence" value="ECO:0007669"/>
    <property type="project" value="UniProtKB-KW"/>
</dbReference>
<dbReference type="EMBL" id="CP001879">
    <property type="protein sequence ID" value="ADC52261.1"/>
    <property type="molecule type" value="Genomic_DNA"/>
</dbReference>
<gene>
    <name evidence="8" type="ordered locus">BpOF4_21329</name>
</gene>
<dbReference type="GO" id="GO:0032259">
    <property type="term" value="P:methylation"/>
    <property type="evidence" value="ECO:0007669"/>
    <property type="project" value="UniProtKB-KW"/>
</dbReference>
<dbReference type="Gene3D" id="3.40.50.150">
    <property type="entry name" value="Vaccinia Virus protein VP39"/>
    <property type="match status" value="1"/>
</dbReference>